<comment type="similarity">
    <text evidence="1">Belongs to the metallo-dependent hydrolases superfamily. TatD-type hydrolase family.</text>
</comment>
<dbReference type="InterPro" id="IPR001130">
    <property type="entry name" value="TatD-like"/>
</dbReference>
<dbReference type="CDD" id="cd01310">
    <property type="entry name" value="TatD_DNAse"/>
    <property type="match status" value="1"/>
</dbReference>
<proteinExistence type="inferred from homology"/>
<dbReference type="PROSITE" id="PS01090">
    <property type="entry name" value="TATD_2"/>
    <property type="match status" value="1"/>
</dbReference>
<feature type="region of interest" description="Disordered" evidence="5">
    <location>
        <begin position="286"/>
        <end position="326"/>
    </location>
</feature>
<dbReference type="PROSITE" id="PS01091">
    <property type="entry name" value="TATD_3"/>
    <property type="match status" value="1"/>
</dbReference>
<dbReference type="Pfam" id="PF01026">
    <property type="entry name" value="TatD_DNase"/>
    <property type="match status" value="1"/>
</dbReference>
<protein>
    <submittedName>
        <fullName evidence="6">Uncharacterized protein</fullName>
    </submittedName>
</protein>
<keyword evidence="4" id="KW-0378">Hydrolase</keyword>
<dbReference type="InterPro" id="IPR032466">
    <property type="entry name" value="Metal_Hydrolase"/>
</dbReference>
<dbReference type="SUPFAM" id="SSF51556">
    <property type="entry name" value="Metallo-dependent hydrolases"/>
    <property type="match status" value="1"/>
</dbReference>
<evidence type="ECO:0000313" key="6">
    <source>
        <dbReference type="EMBL" id="KAF4584319.1"/>
    </source>
</evidence>
<dbReference type="EMBL" id="JAACLJ010000006">
    <property type="protein sequence ID" value="KAF4584319.1"/>
    <property type="molecule type" value="Genomic_DNA"/>
</dbReference>
<evidence type="ECO:0000256" key="2">
    <source>
        <dbReference type="ARBA" id="ARBA00022722"/>
    </source>
</evidence>
<dbReference type="InterPro" id="IPR050891">
    <property type="entry name" value="TatD-type_Hydrolase"/>
</dbReference>
<dbReference type="InterPro" id="IPR018228">
    <property type="entry name" value="DNase_TatD-rel_CS"/>
</dbReference>
<name>A0A8H4VC16_9HYPO</name>
<dbReference type="GO" id="GO:0008296">
    <property type="term" value="F:3'-5'-DNA exonuclease activity"/>
    <property type="evidence" value="ECO:0007669"/>
    <property type="project" value="TreeGrafter"/>
</dbReference>
<comment type="caution">
    <text evidence="6">The sequence shown here is derived from an EMBL/GenBank/DDBJ whole genome shotgun (WGS) entry which is preliminary data.</text>
</comment>
<keyword evidence="2" id="KW-0540">Nuclease</keyword>
<dbReference type="Proteomes" id="UP000562929">
    <property type="component" value="Unassembled WGS sequence"/>
</dbReference>
<feature type="compositionally biased region" description="Acidic residues" evidence="5">
    <location>
        <begin position="470"/>
        <end position="481"/>
    </location>
</feature>
<keyword evidence="3" id="KW-0479">Metal-binding</keyword>
<feature type="region of interest" description="Disordered" evidence="5">
    <location>
        <begin position="469"/>
        <end position="500"/>
    </location>
</feature>
<reference evidence="6 7" key="1">
    <citation type="journal article" date="2020" name="G3 (Bethesda)">
        <title>Genetic Underpinnings of Host Manipulation by Ophiocordyceps as Revealed by Comparative Transcriptomics.</title>
        <authorList>
            <person name="Will I."/>
            <person name="Das B."/>
            <person name="Trinh T."/>
            <person name="Brachmann A."/>
            <person name="Ohm R.A."/>
            <person name="de Bekker C."/>
        </authorList>
    </citation>
    <scope>NUCLEOTIDE SEQUENCE [LARGE SCALE GENOMIC DNA]</scope>
    <source>
        <strain evidence="6 7">EC05</strain>
    </source>
</reference>
<feature type="compositionally biased region" description="Low complexity" evidence="5">
    <location>
        <begin position="289"/>
        <end position="310"/>
    </location>
</feature>
<evidence type="ECO:0000256" key="4">
    <source>
        <dbReference type="ARBA" id="ARBA00022801"/>
    </source>
</evidence>
<evidence type="ECO:0000256" key="3">
    <source>
        <dbReference type="ARBA" id="ARBA00022723"/>
    </source>
</evidence>
<dbReference type="OrthoDB" id="6079689at2759"/>
<dbReference type="Gene3D" id="3.20.20.140">
    <property type="entry name" value="Metal-dependent hydrolases"/>
    <property type="match status" value="1"/>
</dbReference>
<sequence length="500" mass="56756">MASAQASANSPQKSAKSYVPRYIDIGINLTDPMYSGIYNDKERHPDDVRAVIERANKVGCSKLIVTGSDIKSSWDALKMAEEHPNLYITAGIHPCNSLVFSEPNPLDPNEHLLDMTKSDDVLAELNNYIEETRINTPHLLVAFGEFGLDYDRLSLCNKTVQLHSFRKQLEIAASLSPQLPLFLHSRAAHDDFVSLLKEAFGDNLERLECGGVVHSFTGTYEEMMELTELGLRIGVNGCSLKTKENCDVVSKIPLRSIMLETDGPWCEVRPSHEGWKLLLAAKSAESGGSAPKEQQKQQKQQQQQQQQQQKQSKKPSKAEPQMPMRFKSVKKEQWTEGVMVKGRNEPCNIELIAQIVAIIHGVTVEEVCEAAWSNTIKLFGIEDEQPREKMGWYSDDFNYQKDATYAEEKDDMPGWDDKIPEEEEEGKFPEGKFPRVVDGYDISDYVDKDGVEIDQADRELEEEYLKEGFYEDYEDIDDSTLDDASQLDYPTTPAERRRRR</sequence>
<dbReference type="GO" id="GO:0005829">
    <property type="term" value="C:cytosol"/>
    <property type="evidence" value="ECO:0007669"/>
    <property type="project" value="TreeGrafter"/>
</dbReference>
<keyword evidence="7" id="KW-1185">Reference proteome</keyword>
<dbReference type="AlphaFoldDB" id="A0A8H4VC16"/>
<evidence type="ECO:0000256" key="1">
    <source>
        <dbReference type="ARBA" id="ARBA00009275"/>
    </source>
</evidence>
<evidence type="ECO:0000313" key="7">
    <source>
        <dbReference type="Proteomes" id="UP000562929"/>
    </source>
</evidence>
<dbReference type="PANTHER" id="PTHR10060">
    <property type="entry name" value="TATD FAMILY DEOXYRIBONUCLEASE"/>
    <property type="match status" value="1"/>
</dbReference>
<organism evidence="6 7">
    <name type="scientific">Ophiocordyceps camponoti-floridani</name>
    <dbReference type="NCBI Taxonomy" id="2030778"/>
    <lineage>
        <taxon>Eukaryota</taxon>
        <taxon>Fungi</taxon>
        <taxon>Dikarya</taxon>
        <taxon>Ascomycota</taxon>
        <taxon>Pezizomycotina</taxon>
        <taxon>Sordariomycetes</taxon>
        <taxon>Hypocreomycetidae</taxon>
        <taxon>Hypocreales</taxon>
        <taxon>Ophiocordycipitaceae</taxon>
        <taxon>Ophiocordyceps</taxon>
    </lineage>
</organism>
<dbReference type="GO" id="GO:0046872">
    <property type="term" value="F:metal ion binding"/>
    <property type="evidence" value="ECO:0007669"/>
    <property type="project" value="UniProtKB-KW"/>
</dbReference>
<gene>
    <name evidence="6" type="ORF">GQ602_005692</name>
</gene>
<dbReference type="PANTHER" id="PTHR10060:SF15">
    <property type="entry name" value="DEOXYRIBONUCLEASE TATDN1"/>
    <property type="match status" value="1"/>
</dbReference>
<evidence type="ECO:0000256" key="5">
    <source>
        <dbReference type="SAM" id="MobiDB-lite"/>
    </source>
</evidence>
<accession>A0A8H4VC16</accession>